<dbReference type="PANTHER" id="PTHR42928">
    <property type="entry name" value="TRICARBOXYLATE-BINDING PROTEIN"/>
    <property type="match status" value="1"/>
</dbReference>
<gene>
    <name evidence="3" type="ORF">CBM2587_B10146</name>
</gene>
<protein>
    <submittedName>
        <fullName evidence="3">Extra-cytoplasmic solute receptor family protein 88</fullName>
    </submittedName>
</protein>
<keyword evidence="3" id="KW-0675">Receptor</keyword>
<reference evidence="3 4" key="1">
    <citation type="submission" date="2018-01" db="EMBL/GenBank/DDBJ databases">
        <authorList>
            <person name="Clerissi C."/>
        </authorList>
    </citation>
    <scope>NUCLEOTIDE SEQUENCE [LARGE SCALE GENOMIC DNA]</scope>
    <source>
        <strain evidence="3">Cupriavidus sp. LMG 19464</strain>
    </source>
</reference>
<accession>A0A975X4A8</accession>
<dbReference type="OrthoDB" id="8895839at2"/>
<evidence type="ECO:0000256" key="2">
    <source>
        <dbReference type="SAM" id="SignalP"/>
    </source>
</evidence>
<dbReference type="Proteomes" id="UP000256780">
    <property type="component" value="Chromosome CBM2587_b"/>
</dbReference>
<dbReference type="Pfam" id="PF03401">
    <property type="entry name" value="TctC"/>
    <property type="match status" value="1"/>
</dbReference>
<organism evidence="3 4">
    <name type="scientific">Cupriavidus taiwanensis</name>
    <dbReference type="NCBI Taxonomy" id="164546"/>
    <lineage>
        <taxon>Bacteria</taxon>
        <taxon>Pseudomonadati</taxon>
        <taxon>Pseudomonadota</taxon>
        <taxon>Betaproteobacteria</taxon>
        <taxon>Burkholderiales</taxon>
        <taxon>Burkholderiaceae</taxon>
        <taxon>Cupriavidus</taxon>
    </lineage>
</organism>
<proteinExistence type="inferred from homology"/>
<sequence length="335" mass="35427">MNLPRLTLACAMRACALLLALAPLASAPAFAGYPERPVRMMVGLQAGASTDILARKLASRLGERLGKPFVVENRPGAGTRIAMEAVIRAPADGYTLGVANAVTAAFPMMFDNFGFVPGQDFVPIAVLGRAPSYLAVRATLPVKNVQEFVAYARANSGKLSFGQGSTGSNPHLSALALMRSLGVQAVDVPYKGNAPTAVALAAGEIDFAMLEYPSVRPLVERGNVRLLAVIEPKRMALMPDVPTGGEQGLTREIDGLTPWFMLVAPAGTPPAVVALLNKQVNEALKAPDVKQSLLELGIETEGGTAAEALAYFTQQRERVERLARELKVVLKTGGR</sequence>
<dbReference type="Gene3D" id="3.40.190.10">
    <property type="entry name" value="Periplasmic binding protein-like II"/>
    <property type="match status" value="1"/>
</dbReference>
<dbReference type="AlphaFoldDB" id="A0A975X4A8"/>
<dbReference type="EMBL" id="OFSQ01000029">
    <property type="protein sequence ID" value="SOY57775.1"/>
    <property type="molecule type" value="Genomic_DNA"/>
</dbReference>
<evidence type="ECO:0000256" key="1">
    <source>
        <dbReference type="ARBA" id="ARBA00006987"/>
    </source>
</evidence>
<dbReference type="SUPFAM" id="SSF53850">
    <property type="entry name" value="Periplasmic binding protein-like II"/>
    <property type="match status" value="1"/>
</dbReference>
<dbReference type="RefSeq" id="WP_116357917.1">
    <property type="nucleotide sequence ID" value="NZ_LT976854.1"/>
</dbReference>
<comment type="caution">
    <text evidence="3">The sequence shown here is derived from an EMBL/GenBank/DDBJ whole genome shotgun (WGS) entry which is preliminary data.</text>
</comment>
<dbReference type="PIRSF" id="PIRSF017082">
    <property type="entry name" value="YflP"/>
    <property type="match status" value="1"/>
</dbReference>
<name>A0A975X4A8_9BURK</name>
<feature type="signal peptide" evidence="2">
    <location>
        <begin position="1"/>
        <end position="31"/>
    </location>
</feature>
<evidence type="ECO:0000313" key="4">
    <source>
        <dbReference type="Proteomes" id="UP000256780"/>
    </source>
</evidence>
<feature type="chain" id="PRO_5038046256" evidence="2">
    <location>
        <begin position="32"/>
        <end position="335"/>
    </location>
</feature>
<dbReference type="Gene3D" id="3.40.190.150">
    <property type="entry name" value="Bordetella uptake gene, domain 1"/>
    <property type="match status" value="1"/>
</dbReference>
<dbReference type="PANTHER" id="PTHR42928:SF5">
    <property type="entry name" value="BLR1237 PROTEIN"/>
    <property type="match status" value="1"/>
</dbReference>
<comment type="similarity">
    <text evidence="1">Belongs to the UPF0065 (bug) family.</text>
</comment>
<evidence type="ECO:0000313" key="3">
    <source>
        <dbReference type="EMBL" id="SOY57775.1"/>
    </source>
</evidence>
<dbReference type="InterPro" id="IPR042100">
    <property type="entry name" value="Bug_dom1"/>
</dbReference>
<dbReference type="InterPro" id="IPR005064">
    <property type="entry name" value="BUG"/>
</dbReference>
<dbReference type="CDD" id="cd07012">
    <property type="entry name" value="PBP2_Bug_TTT"/>
    <property type="match status" value="1"/>
</dbReference>
<keyword evidence="2" id="KW-0732">Signal</keyword>